<name>A0A1A9VSK1_GLOAU</name>
<keyword evidence="2" id="KW-1185">Reference proteome</keyword>
<accession>A0A1A9VSK1</accession>
<dbReference type="AlphaFoldDB" id="A0A1A9VSK1"/>
<protein>
    <submittedName>
        <fullName evidence="1">Uncharacterized protein</fullName>
    </submittedName>
</protein>
<evidence type="ECO:0000313" key="2">
    <source>
        <dbReference type="Proteomes" id="UP000078200"/>
    </source>
</evidence>
<reference evidence="1" key="1">
    <citation type="submission" date="2020-05" db="UniProtKB">
        <authorList>
            <consortium name="EnsemblMetazoa"/>
        </authorList>
    </citation>
    <scope>IDENTIFICATION</scope>
    <source>
        <strain evidence="1">TTRI</strain>
    </source>
</reference>
<organism evidence="1 2">
    <name type="scientific">Glossina austeni</name>
    <name type="common">Savannah tsetse fly</name>
    <dbReference type="NCBI Taxonomy" id="7395"/>
    <lineage>
        <taxon>Eukaryota</taxon>
        <taxon>Metazoa</taxon>
        <taxon>Ecdysozoa</taxon>
        <taxon>Arthropoda</taxon>
        <taxon>Hexapoda</taxon>
        <taxon>Insecta</taxon>
        <taxon>Pterygota</taxon>
        <taxon>Neoptera</taxon>
        <taxon>Endopterygota</taxon>
        <taxon>Diptera</taxon>
        <taxon>Brachycera</taxon>
        <taxon>Muscomorpha</taxon>
        <taxon>Hippoboscoidea</taxon>
        <taxon>Glossinidae</taxon>
        <taxon>Glossina</taxon>
    </lineage>
</organism>
<proteinExistence type="predicted"/>
<dbReference type="Proteomes" id="UP000078200">
    <property type="component" value="Unassembled WGS sequence"/>
</dbReference>
<dbReference type="VEuPathDB" id="VectorBase:GAUT046068"/>
<dbReference type="EnsemblMetazoa" id="GAUT046068-RA">
    <property type="protein sequence ID" value="GAUT046068-PA"/>
    <property type="gene ID" value="GAUT046068"/>
</dbReference>
<evidence type="ECO:0000313" key="1">
    <source>
        <dbReference type="EnsemblMetazoa" id="GAUT046068-PA"/>
    </source>
</evidence>
<sequence>MPKKLQARFNSERNKGRLNTYKKLAGLTMVTCSKNRGEFELEELSFDVRQRIKQSLDELEVHQKARGKRLERLRFHWTRKFRLILNPYGRRGIRNLYNHARRRSIQKTKNRFQDNSNNLG</sequence>